<proteinExistence type="predicted"/>
<keyword evidence="2" id="KW-0472">Membrane</keyword>
<comment type="caution">
    <text evidence="3">The sequence shown here is derived from an EMBL/GenBank/DDBJ whole genome shotgun (WGS) entry which is preliminary data.</text>
</comment>
<reference evidence="3 4" key="1">
    <citation type="journal article" date="2019" name="Int. J. Syst. Evol. Microbiol.">
        <title>The Global Catalogue of Microorganisms (GCM) 10K type strain sequencing project: providing services to taxonomists for standard genome sequencing and annotation.</title>
        <authorList>
            <consortium name="The Broad Institute Genomics Platform"/>
            <consortium name="The Broad Institute Genome Sequencing Center for Infectious Disease"/>
            <person name="Wu L."/>
            <person name="Ma J."/>
        </authorList>
    </citation>
    <scope>NUCLEOTIDE SEQUENCE [LARGE SCALE GENOMIC DNA]</scope>
    <source>
        <strain evidence="3 4">JCM 15089</strain>
    </source>
</reference>
<evidence type="ECO:0000256" key="1">
    <source>
        <dbReference type="SAM" id="MobiDB-lite"/>
    </source>
</evidence>
<keyword evidence="2" id="KW-0812">Transmembrane</keyword>
<keyword evidence="4" id="KW-1185">Reference proteome</keyword>
<feature type="transmembrane region" description="Helical" evidence="2">
    <location>
        <begin position="43"/>
        <end position="62"/>
    </location>
</feature>
<dbReference type="Proteomes" id="UP001499951">
    <property type="component" value="Unassembled WGS sequence"/>
</dbReference>
<protein>
    <submittedName>
        <fullName evidence="3">Uncharacterized protein</fullName>
    </submittedName>
</protein>
<feature type="compositionally biased region" description="Low complexity" evidence="1">
    <location>
        <begin position="186"/>
        <end position="200"/>
    </location>
</feature>
<feature type="region of interest" description="Disordered" evidence="1">
    <location>
        <begin position="151"/>
        <end position="200"/>
    </location>
</feature>
<feature type="compositionally biased region" description="Low complexity" evidence="1">
    <location>
        <begin position="167"/>
        <end position="176"/>
    </location>
</feature>
<keyword evidence="2" id="KW-1133">Transmembrane helix</keyword>
<feature type="region of interest" description="Disordered" evidence="1">
    <location>
        <begin position="1"/>
        <end position="24"/>
    </location>
</feature>
<evidence type="ECO:0000256" key="2">
    <source>
        <dbReference type="SAM" id="Phobius"/>
    </source>
</evidence>
<name>A0ABN1ERD0_9PROT</name>
<feature type="transmembrane region" description="Helical" evidence="2">
    <location>
        <begin position="97"/>
        <end position="115"/>
    </location>
</feature>
<dbReference type="EMBL" id="BAAADD010000005">
    <property type="protein sequence ID" value="GAA0572005.1"/>
    <property type="molecule type" value="Genomic_DNA"/>
</dbReference>
<evidence type="ECO:0000313" key="4">
    <source>
        <dbReference type="Proteomes" id="UP001499951"/>
    </source>
</evidence>
<feature type="compositionally biased region" description="Pro residues" evidence="1">
    <location>
        <begin position="155"/>
        <end position="166"/>
    </location>
</feature>
<organism evidence="3 4">
    <name type="scientific">Rhizomicrobium electricum</name>
    <dbReference type="NCBI Taxonomy" id="480070"/>
    <lineage>
        <taxon>Bacteria</taxon>
        <taxon>Pseudomonadati</taxon>
        <taxon>Pseudomonadota</taxon>
        <taxon>Alphaproteobacteria</taxon>
        <taxon>Micropepsales</taxon>
        <taxon>Micropepsaceae</taxon>
        <taxon>Rhizomicrobium</taxon>
    </lineage>
</organism>
<gene>
    <name evidence="3" type="ORF">GCM10008942_20890</name>
</gene>
<feature type="transmembrane region" description="Helical" evidence="2">
    <location>
        <begin position="74"/>
        <end position="91"/>
    </location>
</feature>
<sequence>MSEEKVVAAAEEHEPHHHHHHDEVEVERIETVSSTTTPWTVRLIFGILGLVFLGCAVAAWQFRDLFNGHIAEALPYIIIGLIVIGAGAIVESITTEIWLALIGGVIALAVTFLIVGRMQVIPNEGALYTVDRFTGAVQFCTPDGCLPLKQVSELPKPPAPPPPPPAESMATPAPDAAVPPPPPAKVAPAPAKVAPAPAKK</sequence>
<accession>A0ABN1ERD0</accession>
<evidence type="ECO:0000313" key="3">
    <source>
        <dbReference type="EMBL" id="GAA0572005.1"/>
    </source>
</evidence>
<dbReference type="RefSeq" id="WP_166933914.1">
    <property type="nucleotide sequence ID" value="NZ_BAAADD010000005.1"/>
</dbReference>